<evidence type="ECO:0000313" key="3">
    <source>
        <dbReference type="EMBL" id="KUH36952.1"/>
    </source>
</evidence>
<organism evidence="3 4">
    <name type="scientific">Streptomyces kanasensis</name>
    <dbReference type="NCBI Taxonomy" id="936756"/>
    <lineage>
        <taxon>Bacteria</taxon>
        <taxon>Bacillati</taxon>
        <taxon>Actinomycetota</taxon>
        <taxon>Actinomycetes</taxon>
        <taxon>Kitasatosporales</taxon>
        <taxon>Streptomycetaceae</taxon>
        <taxon>Streptomyces</taxon>
    </lineage>
</organism>
<proteinExistence type="predicted"/>
<sequence>MRKSFRRLAGSLAGIVAGGLLATAALPAGTARAATGADRCPTGYFCGFTGTSGDGTMFKTKTNMPTLGTWDDRIRSYTNRGTTFACLYTEPNYSVVGDDAYYWSEAPGGPGTYAWSTGFDREISSVKFVRTERECSQNAYPQWYSEPAPVPAGFSDLDGNGRSDLLVRDAVGRLWFLPGDGSGRLVGSGWNALTALTRHGDLSGDGREDLLARDKGGVLWLYPGRGNGTFGARASVGSGWNAMAELRAAGDLSGDGRADLLARDRNGVLWLYPGRGNGTFAARKSNGSGWHAMNRLVGTGDLTRDGRADLLARDTGGRMWLYPGRGTGTFAARTLLGGGWGAMRDLVGVGSYDGDATNDLVTVTDESYRGGHPGWLLGYRGTGAGTFQRAAELNGEWWSLNGAY</sequence>
<keyword evidence="4" id="KW-1185">Reference proteome</keyword>
<reference evidence="3 4" key="1">
    <citation type="submission" date="2015-11" db="EMBL/GenBank/DDBJ databases">
        <title>Genome-wide analysis reveals the secondary metabolome in Streptomyces kanasensis ZX01.</title>
        <authorList>
            <person name="Zhang G."/>
            <person name="Han L."/>
            <person name="Feng J."/>
            <person name="Zhang X."/>
        </authorList>
    </citation>
    <scope>NUCLEOTIDE SEQUENCE [LARGE SCALE GENOMIC DNA]</scope>
    <source>
        <strain evidence="3 4">ZX01</strain>
    </source>
</reference>
<evidence type="ECO:0000313" key="4">
    <source>
        <dbReference type="Proteomes" id="UP000054011"/>
    </source>
</evidence>
<protein>
    <recommendedName>
        <fullName evidence="5">ATP/GTP-binding protein</fullName>
    </recommendedName>
</protein>
<gene>
    <name evidence="3" type="ORF">ATE80_20780</name>
</gene>
<dbReference type="Pfam" id="PF13517">
    <property type="entry name" value="FG-GAP_3"/>
    <property type="match status" value="2"/>
</dbReference>
<dbReference type="Pfam" id="PF03995">
    <property type="entry name" value="Inhibitor_I36"/>
    <property type="match status" value="1"/>
</dbReference>
<dbReference type="EMBL" id="LNSV01000059">
    <property type="protein sequence ID" value="KUH36952.1"/>
    <property type="molecule type" value="Genomic_DNA"/>
</dbReference>
<feature type="signal peptide" evidence="2">
    <location>
        <begin position="1"/>
        <end position="33"/>
    </location>
</feature>
<dbReference type="PANTHER" id="PTHR44103:SF1">
    <property type="entry name" value="PROPROTEIN CONVERTASE P"/>
    <property type="match status" value="1"/>
</dbReference>
<keyword evidence="1 2" id="KW-0732">Signal</keyword>
<dbReference type="Proteomes" id="UP000054011">
    <property type="component" value="Unassembled WGS sequence"/>
</dbReference>
<feature type="chain" id="PRO_5007149029" description="ATP/GTP-binding protein" evidence="2">
    <location>
        <begin position="34"/>
        <end position="404"/>
    </location>
</feature>
<dbReference type="PANTHER" id="PTHR44103">
    <property type="entry name" value="PROPROTEIN CONVERTASE P"/>
    <property type="match status" value="1"/>
</dbReference>
<accession>A0A117IVJ1</accession>
<evidence type="ECO:0008006" key="5">
    <source>
        <dbReference type="Google" id="ProtNLM"/>
    </source>
</evidence>
<dbReference type="STRING" id="936756.ATE80_20780"/>
<dbReference type="AlphaFoldDB" id="A0A117IVJ1"/>
<dbReference type="SUPFAM" id="SSF69318">
    <property type="entry name" value="Integrin alpha N-terminal domain"/>
    <property type="match status" value="1"/>
</dbReference>
<dbReference type="Gene3D" id="2.130.10.130">
    <property type="entry name" value="Integrin alpha, N-terminal"/>
    <property type="match status" value="1"/>
</dbReference>
<dbReference type="OrthoDB" id="9815928at2"/>
<dbReference type="InterPro" id="IPR028994">
    <property type="entry name" value="Integrin_alpha_N"/>
</dbReference>
<comment type="caution">
    <text evidence="3">The sequence shown here is derived from an EMBL/GenBank/DDBJ whole genome shotgun (WGS) entry which is preliminary data.</text>
</comment>
<evidence type="ECO:0000256" key="1">
    <source>
        <dbReference type="ARBA" id="ARBA00022729"/>
    </source>
</evidence>
<dbReference type="InterPro" id="IPR013517">
    <property type="entry name" value="FG-GAP"/>
</dbReference>
<dbReference type="RefSeq" id="WP_058943754.1">
    <property type="nucleotide sequence ID" value="NZ_LNSV01000059.1"/>
</dbReference>
<name>A0A117IVJ1_9ACTN</name>
<evidence type="ECO:0000256" key="2">
    <source>
        <dbReference type="SAM" id="SignalP"/>
    </source>
</evidence>